<proteinExistence type="predicted"/>
<comment type="caution">
    <text evidence="1">The sequence shown here is derived from an EMBL/GenBank/DDBJ whole genome shotgun (WGS) entry which is preliminary data.</text>
</comment>
<gene>
    <name evidence="1" type="ORF">KIPB_012855</name>
</gene>
<dbReference type="AlphaFoldDB" id="A0A9K3D736"/>
<sequence length="108" mass="11901">NVSPKKEGPSALRAVMGYPPMRPETVRYVHRKLAGVSTPGGTGNNNDNRLSLASEALTWITDVARMTSRRDLAVCEMVRQSLRRPCGRQSLRGEAAALHDTIMIWAIL</sequence>
<protein>
    <submittedName>
        <fullName evidence="1">Uncharacterized protein</fullName>
    </submittedName>
</protein>
<dbReference type="Proteomes" id="UP000265618">
    <property type="component" value="Unassembled WGS sequence"/>
</dbReference>
<name>A0A9K3D736_9EUKA</name>
<evidence type="ECO:0000313" key="2">
    <source>
        <dbReference type="Proteomes" id="UP000265618"/>
    </source>
</evidence>
<evidence type="ECO:0000313" key="1">
    <source>
        <dbReference type="EMBL" id="GIQ90166.1"/>
    </source>
</evidence>
<keyword evidence="2" id="KW-1185">Reference proteome</keyword>
<dbReference type="EMBL" id="BDIP01005847">
    <property type="protein sequence ID" value="GIQ90166.1"/>
    <property type="molecule type" value="Genomic_DNA"/>
</dbReference>
<reference evidence="1 2" key="1">
    <citation type="journal article" date="2018" name="PLoS ONE">
        <title>The draft genome of Kipferlia bialata reveals reductive genome evolution in fornicate parasites.</title>
        <authorList>
            <person name="Tanifuji G."/>
            <person name="Takabayashi S."/>
            <person name="Kume K."/>
            <person name="Takagi M."/>
            <person name="Nakayama T."/>
            <person name="Kamikawa R."/>
            <person name="Inagaki Y."/>
            <person name="Hashimoto T."/>
        </authorList>
    </citation>
    <scope>NUCLEOTIDE SEQUENCE [LARGE SCALE GENOMIC DNA]</scope>
    <source>
        <strain evidence="1">NY0173</strain>
    </source>
</reference>
<accession>A0A9K3D736</accession>
<organism evidence="1 2">
    <name type="scientific">Kipferlia bialata</name>
    <dbReference type="NCBI Taxonomy" id="797122"/>
    <lineage>
        <taxon>Eukaryota</taxon>
        <taxon>Metamonada</taxon>
        <taxon>Carpediemonas-like organisms</taxon>
        <taxon>Kipferlia</taxon>
    </lineage>
</organism>
<feature type="non-terminal residue" evidence="1">
    <location>
        <position position="1"/>
    </location>
</feature>